<gene>
    <name evidence="2" type="ORF">AXG55_07445</name>
</gene>
<dbReference type="Proteomes" id="UP000184731">
    <property type="component" value="Chromosome"/>
</dbReference>
<protein>
    <submittedName>
        <fullName evidence="2">Uncharacterized protein</fullName>
    </submittedName>
</protein>
<keyword evidence="1" id="KW-0732">Signal</keyword>
<feature type="chain" id="PRO_5009858182" evidence="1">
    <location>
        <begin position="19"/>
        <end position="230"/>
    </location>
</feature>
<dbReference type="Gene3D" id="3.40.190.10">
    <property type="entry name" value="Periplasmic binding protein-like II"/>
    <property type="match status" value="2"/>
</dbReference>
<organism evidence="2 3">
    <name type="scientific">Silvanigrella aquatica</name>
    <dbReference type="NCBI Taxonomy" id="1915309"/>
    <lineage>
        <taxon>Bacteria</taxon>
        <taxon>Pseudomonadati</taxon>
        <taxon>Bdellovibrionota</taxon>
        <taxon>Oligoflexia</taxon>
        <taxon>Silvanigrellales</taxon>
        <taxon>Silvanigrellaceae</taxon>
        <taxon>Silvanigrella</taxon>
    </lineage>
</organism>
<reference evidence="2 3" key="1">
    <citation type="submission" date="2016-10" db="EMBL/GenBank/DDBJ databases">
        <title>Silvanigrella aquatica sp. nov., isolated from a freshwater lake located in the Black Forest, Germany, description of Silvanigrellaceae fam. nov., Silvanigrellales ord. nov., reclassification of the order Bdellovibrionales in the class Oligoflexia, reclassification of the families Bacteriovoracaceae and Halobacteriovoraceae in the new order Bacteriovoracales ord. nov., and reclassification of the family Pseudobacteriovoracaceae in the order Oligoflexiales.</title>
        <authorList>
            <person name="Hahn M.W."/>
            <person name="Schmidt J."/>
            <person name="Koll U."/>
            <person name="Rohde M."/>
            <person name="Verbag S."/>
            <person name="Pitt A."/>
            <person name="Nakai R."/>
            <person name="Naganuma T."/>
            <person name="Lang E."/>
        </authorList>
    </citation>
    <scope>NUCLEOTIDE SEQUENCE [LARGE SCALE GENOMIC DNA]</scope>
    <source>
        <strain evidence="2 3">MWH-Nonnen-W8red</strain>
    </source>
</reference>
<dbReference type="RefSeq" id="WP_148697490.1">
    <property type="nucleotide sequence ID" value="NZ_CP017834.1"/>
</dbReference>
<evidence type="ECO:0000256" key="1">
    <source>
        <dbReference type="SAM" id="SignalP"/>
    </source>
</evidence>
<dbReference type="KEGG" id="saqi:AXG55_07445"/>
<sequence length="230" mass="26516">MRILIVILISLINFKIHAQSFDELQIYTENNPPYVTLDSNKKLGGDIGNQVLKILQKLKINPNRVNVFPWARSYVEAAKGKNTMIFPLVKTKERMKIFQYPILAFKQTFNFYKLKATKIRINSVEDAKKYSTCVVRHDARHDYLLGYHFKNLEETTEQTTNVQKFLKHRCDLIIETDEGIAAKLKELKADPSIVEVATEAKQFDGNLYIAFHINADPHIVEAFKKAAKSN</sequence>
<proteinExistence type="predicted"/>
<dbReference type="PANTHER" id="PTHR38834:SF3">
    <property type="entry name" value="SOLUTE-BINDING PROTEIN FAMILY 3_N-TERMINAL DOMAIN-CONTAINING PROTEIN"/>
    <property type="match status" value="1"/>
</dbReference>
<dbReference type="STRING" id="1915309.AXG55_07445"/>
<name>A0A1L4D0N8_9BACT</name>
<accession>A0A1L4D0N8</accession>
<feature type="signal peptide" evidence="1">
    <location>
        <begin position="1"/>
        <end position="18"/>
    </location>
</feature>
<dbReference type="OrthoDB" id="8594082at2"/>
<keyword evidence="3" id="KW-1185">Reference proteome</keyword>
<dbReference type="AlphaFoldDB" id="A0A1L4D0N8"/>
<evidence type="ECO:0000313" key="3">
    <source>
        <dbReference type="Proteomes" id="UP000184731"/>
    </source>
</evidence>
<dbReference type="PANTHER" id="PTHR38834">
    <property type="entry name" value="PERIPLASMIC SUBSTRATE BINDING PROTEIN FAMILY 3"/>
    <property type="match status" value="1"/>
</dbReference>
<dbReference type="EMBL" id="CP017834">
    <property type="protein sequence ID" value="APJ03748.1"/>
    <property type="molecule type" value="Genomic_DNA"/>
</dbReference>
<evidence type="ECO:0000313" key="2">
    <source>
        <dbReference type="EMBL" id="APJ03748.1"/>
    </source>
</evidence>
<dbReference type="SUPFAM" id="SSF53850">
    <property type="entry name" value="Periplasmic binding protein-like II"/>
    <property type="match status" value="1"/>
</dbReference>